<feature type="transmembrane region" description="Helical" evidence="8">
    <location>
        <begin position="227"/>
        <end position="246"/>
    </location>
</feature>
<reference evidence="9 10" key="1">
    <citation type="submission" date="2006-03" db="EMBL/GenBank/DDBJ databases">
        <authorList>
            <person name="Pinhassi J."/>
            <person name="Pedros-Alio C."/>
            <person name="Ferriera S."/>
            <person name="Johnson J."/>
            <person name="Kravitz S."/>
            <person name="Halpern A."/>
            <person name="Remington K."/>
            <person name="Beeson K."/>
            <person name="Tran B."/>
            <person name="Rogers Y.-H."/>
            <person name="Friedman R."/>
            <person name="Venter J.C."/>
        </authorList>
    </citation>
    <scope>NUCLEOTIDE SEQUENCE [LARGE SCALE GENOMIC DNA]</scope>
    <source>
        <strain evidence="9 10">RED65</strain>
    </source>
</reference>
<dbReference type="InterPro" id="IPR052017">
    <property type="entry name" value="TSUP"/>
</dbReference>
<comment type="similarity">
    <text evidence="2 8">Belongs to the 4-toluene sulfonate uptake permease (TSUP) (TC 2.A.102) family.</text>
</comment>
<keyword evidence="5 8" id="KW-0812">Transmembrane</keyword>
<protein>
    <recommendedName>
        <fullName evidence="8">Probable membrane transporter protein</fullName>
    </recommendedName>
</protein>
<evidence type="ECO:0000313" key="10">
    <source>
        <dbReference type="Proteomes" id="UP000004263"/>
    </source>
</evidence>
<evidence type="ECO:0000256" key="5">
    <source>
        <dbReference type="ARBA" id="ARBA00022692"/>
    </source>
</evidence>
<dbReference type="GO" id="GO:0005886">
    <property type="term" value="C:plasma membrane"/>
    <property type="evidence" value="ECO:0007669"/>
    <property type="project" value="UniProtKB-SubCell"/>
</dbReference>
<name>Q1N2A0_9GAMM</name>
<keyword evidence="6 8" id="KW-1133">Transmembrane helix</keyword>
<dbReference type="AlphaFoldDB" id="Q1N2A0"/>
<dbReference type="OrthoDB" id="7843147at2"/>
<dbReference type="RefSeq" id="WP_007018316.1">
    <property type="nucleotide sequence ID" value="NZ_CH724116.1"/>
</dbReference>
<evidence type="ECO:0000256" key="2">
    <source>
        <dbReference type="ARBA" id="ARBA00009142"/>
    </source>
</evidence>
<evidence type="ECO:0000256" key="7">
    <source>
        <dbReference type="ARBA" id="ARBA00023136"/>
    </source>
</evidence>
<evidence type="ECO:0000256" key="1">
    <source>
        <dbReference type="ARBA" id="ARBA00004651"/>
    </source>
</evidence>
<keyword evidence="3" id="KW-0813">Transport</keyword>
<dbReference type="STRING" id="207949.RED65_15533"/>
<evidence type="ECO:0000256" key="4">
    <source>
        <dbReference type="ARBA" id="ARBA00022475"/>
    </source>
</evidence>
<proteinExistence type="inferred from homology"/>
<gene>
    <name evidence="9" type="ORF">RED65_15533</name>
</gene>
<dbReference type="HOGENOM" id="CLU_054750_5_0_6"/>
<keyword evidence="4 8" id="KW-1003">Cell membrane</keyword>
<dbReference type="Proteomes" id="UP000004263">
    <property type="component" value="Unassembled WGS sequence"/>
</dbReference>
<accession>Q1N2A0</accession>
<feature type="transmembrane region" description="Helical" evidence="8">
    <location>
        <begin position="7"/>
        <end position="37"/>
    </location>
</feature>
<dbReference type="PANTHER" id="PTHR30269:SF37">
    <property type="entry name" value="MEMBRANE TRANSPORTER PROTEIN"/>
    <property type="match status" value="1"/>
</dbReference>
<evidence type="ECO:0000256" key="3">
    <source>
        <dbReference type="ARBA" id="ARBA00022448"/>
    </source>
</evidence>
<dbReference type="InterPro" id="IPR002781">
    <property type="entry name" value="TM_pro_TauE-like"/>
</dbReference>
<feature type="transmembrane region" description="Helical" evidence="8">
    <location>
        <begin position="169"/>
        <end position="187"/>
    </location>
</feature>
<evidence type="ECO:0000256" key="8">
    <source>
        <dbReference type="RuleBase" id="RU363041"/>
    </source>
</evidence>
<sequence>MEWLWVLFGFIILIAYTLEAVTGFGSIVIALSLGVLFLPFEKLLPILVCCNICMTSVLAYRNRQNIDRELLIRVIMPGMLLGTATGYFIAPYLNDVIMKQAFGVLIVWFAARELWRMFHRHEDKARPLWKTRAITYGAGITHGLFASGGPLLVYAVAGTKINKARFRATMVFVWFTLNFLLTIAFLADGSLQPVLINVLFYIPVLFMAVKLGNFLHERVDERHFKMGVYWLLLLTGVILVISRYLMS</sequence>
<feature type="transmembrane region" description="Helical" evidence="8">
    <location>
        <begin position="96"/>
        <end position="115"/>
    </location>
</feature>
<feature type="transmembrane region" description="Helical" evidence="8">
    <location>
        <begin position="136"/>
        <end position="157"/>
    </location>
</feature>
<comment type="caution">
    <text evidence="9">The sequence shown here is derived from an EMBL/GenBank/DDBJ whole genome shotgun (WGS) entry which is preliminary data.</text>
</comment>
<feature type="transmembrane region" description="Helical" evidence="8">
    <location>
        <begin position="43"/>
        <end position="61"/>
    </location>
</feature>
<feature type="transmembrane region" description="Helical" evidence="8">
    <location>
        <begin position="70"/>
        <end position="90"/>
    </location>
</feature>
<feature type="transmembrane region" description="Helical" evidence="8">
    <location>
        <begin position="194"/>
        <end position="215"/>
    </location>
</feature>
<dbReference type="Pfam" id="PF01925">
    <property type="entry name" value="TauE"/>
    <property type="match status" value="1"/>
</dbReference>
<organism evidence="9 10">
    <name type="scientific">Bermanella marisrubri</name>
    <dbReference type="NCBI Taxonomy" id="207949"/>
    <lineage>
        <taxon>Bacteria</taxon>
        <taxon>Pseudomonadati</taxon>
        <taxon>Pseudomonadota</taxon>
        <taxon>Gammaproteobacteria</taxon>
        <taxon>Oceanospirillales</taxon>
        <taxon>Oceanospirillaceae</taxon>
        <taxon>Bermanella</taxon>
    </lineage>
</organism>
<evidence type="ECO:0000256" key="6">
    <source>
        <dbReference type="ARBA" id="ARBA00022989"/>
    </source>
</evidence>
<comment type="subcellular location">
    <subcellularLocation>
        <location evidence="1 8">Cell membrane</location>
        <topology evidence="1 8">Multi-pass membrane protein</topology>
    </subcellularLocation>
</comment>
<dbReference type="EMBL" id="AAQH01000008">
    <property type="protein sequence ID" value="EAT12264.1"/>
    <property type="molecule type" value="Genomic_DNA"/>
</dbReference>
<dbReference type="PANTHER" id="PTHR30269">
    <property type="entry name" value="TRANSMEMBRANE PROTEIN YFCA"/>
    <property type="match status" value="1"/>
</dbReference>
<keyword evidence="10" id="KW-1185">Reference proteome</keyword>
<keyword evidence="7 8" id="KW-0472">Membrane</keyword>
<evidence type="ECO:0000313" key="9">
    <source>
        <dbReference type="EMBL" id="EAT12264.1"/>
    </source>
</evidence>